<keyword evidence="6" id="KW-0342">GTP-binding</keyword>
<dbReference type="GO" id="GO:0016779">
    <property type="term" value="F:nucleotidyltransferase activity"/>
    <property type="evidence" value="ECO:0007669"/>
    <property type="project" value="UniProtKB-ARBA"/>
</dbReference>
<accession>A0A382FVC2</accession>
<dbReference type="SUPFAM" id="SSF53448">
    <property type="entry name" value="Nucleotide-diphospho-sugar transferases"/>
    <property type="match status" value="1"/>
</dbReference>
<feature type="region of interest" description="Disordered" evidence="8">
    <location>
        <begin position="175"/>
        <end position="208"/>
    </location>
</feature>
<reference evidence="10" key="1">
    <citation type="submission" date="2018-05" db="EMBL/GenBank/DDBJ databases">
        <authorList>
            <person name="Lanie J.A."/>
            <person name="Ng W.-L."/>
            <person name="Kazmierczak K.M."/>
            <person name="Andrzejewski T.M."/>
            <person name="Davidsen T.M."/>
            <person name="Wayne K.J."/>
            <person name="Tettelin H."/>
            <person name="Glass J.I."/>
            <person name="Rusch D."/>
            <person name="Podicherti R."/>
            <person name="Tsui H.-C.T."/>
            <person name="Winkler M.E."/>
        </authorList>
    </citation>
    <scope>NUCLEOTIDE SEQUENCE</scope>
</reference>
<evidence type="ECO:0000256" key="5">
    <source>
        <dbReference type="ARBA" id="ARBA00022842"/>
    </source>
</evidence>
<evidence type="ECO:0000256" key="3">
    <source>
        <dbReference type="ARBA" id="ARBA00022723"/>
    </source>
</evidence>
<feature type="domain" description="MobA-like NTP transferase" evidence="9">
    <location>
        <begin position="18"/>
        <end position="169"/>
    </location>
</feature>
<dbReference type="InterPro" id="IPR025877">
    <property type="entry name" value="MobA-like_NTP_Trfase"/>
</dbReference>
<dbReference type="Pfam" id="PF12804">
    <property type="entry name" value="NTP_transf_3"/>
    <property type="match status" value="1"/>
</dbReference>
<dbReference type="GO" id="GO:0006777">
    <property type="term" value="P:Mo-molybdopterin cofactor biosynthetic process"/>
    <property type="evidence" value="ECO:0007669"/>
    <property type="project" value="UniProtKB-KW"/>
</dbReference>
<dbReference type="InterPro" id="IPR013482">
    <property type="entry name" value="Molybde_CF_guanTrfase"/>
</dbReference>
<dbReference type="EMBL" id="UINC01051723">
    <property type="protein sequence ID" value="SVB66213.1"/>
    <property type="molecule type" value="Genomic_DNA"/>
</dbReference>
<dbReference type="AlphaFoldDB" id="A0A382FVC2"/>
<keyword evidence="3" id="KW-0479">Metal-binding</keyword>
<evidence type="ECO:0000256" key="2">
    <source>
        <dbReference type="ARBA" id="ARBA00022679"/>
    </source>
</evidence>
<evidence type="ECO:0000256" key="1">
    <source>
        <dbReference type="ARBA" id="ARBA00022490"/>
    </source>
</evidence>
<keyword evidence="7" id="KW-0501">Molybdenum cofactor biosynthesis</keyword>
<dbReference type="CDD" id="cd02503">
    <property type="entry name" value="MobA"/>
    <property type="match status" value="1"/>
</dbReference>
<sequence length="208" mass="22826">MRDSSSHFEGAVMAEIHGYILAGGMSQRFGTDKARVCLNGEQLIERAVRFLDELGLPITIVANHKERFSDLDQDVIEDQPPGHGPLGGLAAALEHCPPSAWAFLICCDLKTFAPTWLEVLRAELSSSVDAVAFRGQAWQPFVALYNPALLSTIRAQLEDGELSLQKLLDKASTQPVSLPSDWLSPPSINTPEDLDSLRSQEPSHEHRT</sequence>
<dbReference type="PANTHER" id="PTHR19136:SF81">
    <property type="entry name" value="MOLYBDENUM COFACTOR GUANYLYLTRANSFERASE"/>
    <property type="match status" value="1"/>
</dbReference>
<dbReference type="InterPro" id="IPR029044">
    <property type="entry name" value="Nucleotide-diphossugar_trans"/>
</dbReference>
<evidence type="ECO:0000256" key="6">
    <source>
        <dbReference type="ARBA" id="ARBA00023134"/>
    </source>
</evidence>
<evidence type="ECO:0000256" key="4">
    <source>
        <dbReference type="ARBA" id="ARBA00022741"/>
    </source>
</evidence>
<keyword evidence="2" id="KW-0808">Transferase</keyword>
<dbReference type="GO" id="GO:0046872">
    <property type="term" value="F:metal ion binding"/>
    <property type="evidence" value="ECO:0007669"/>
    <property type="project" value="UniProtKB-KW"/>
</dbReference>
<keyword evidence="5" id="KW-0460">Magnesium</keyword>
<dbReference type="HAMAP" id="MF_00316">
    <property type="entry name" value="MobA"/>
    <property type="match status" value="1"/>
</dbReference>
<gene>
    <name evidence="10" type="ORF">METZ01_LOCUS219067</name>
</gene>
<evidence type="ECO:0000256" key="7">
    <source>
        <dbReference type="ARBA" id="ARBA00023150"/>
    </source>
</evidence>
<evidence type="ECO:0000313" key="10">
    <source>
        <dbReference type="EMBL" id="SVB66213.1"/>
    </source>
</evidence>
<protein>
    <recommendedName>
        <fullName evidence="9">MobA-like NTP transferase domain-containing protein</fullName>
    </recommendedName>
</protein>
<proteinExistence type="inferred from homology"/>
<name>A0A382FVC2_9ZZZZ</name>
<keyword evidence="1" id="KW-0963">Cytoplasm</keyword>
<evidence type="ECO:0000259" key="9">
    <source>
        <dbReference type="Pfam" id="PF12804"/>
    </source>
</evidence>
<dbReference type="Gene3D" id="3.90.550.10">
    <property type="entry name" value="Spore Coat Polysaccharide Biosynthesis Protein SpsA, Chain A"/>
    <property type="match status" value="1"/>
</dbReference>
<feature type="compositionally biased region" description="Basic and acidic residues" evidence="8">
    <location>
        <begin position="195"/>
        <end position="208"/>
    </location>
</feature>
<keyword evidence="4" id="KW-0547">Nucleotide-binding</keyword>
<organism evidence="10">
    <name type="scientific">marine metagenome</name>
    <dbReference type="NCBI Taxonomy" id="408172"/>
    <lineage>
        <taxon>unclassified sequences</taxon>
        <taxon>metagenomes</taxon>
        <taxon>ecological metagenomes</taxon>
    </lineage>
</organism>
<evidence type="ECO:0000256" key="8">
    <source>
        <dbReference type="SAM" id="MobiDB-lite"/>
    </source>
</evidence>
<dbReference type="GO" id="GO:0005525">
    <property type="term" value="F:GTP binding"/>
    <property type="evidence" value="ECO:0007669"/>
    <property type="project" value="UniProtKB-KW"/>
</dbReference>
<dbReference type="PANTHER" id="PTHR19136">
    <property type="entry name" value="MOLYBDENUM COFACTOR GUANYLYLTRANSFERASE"/>
    <property type="match status" value="1"/>
</dbReference>